<name>A0A176WGD5_MARPO</name>
<feature type="region of interest" description="Disordered" evidence="1">
    <location>
        <begin position="159"/>
        <end position="184"/>
    </location>
</feature>
<protein>
    <submittedName>
        <fullName evidence="2">Uncharacterized protein</fullName>
    </submittedName>
</protein>
<dbReference type="Proteomes" id="UP000077202">
    <property type="component" value="Unassembled WGS sequence"/>
</dbReference>
<dbReference type="AlphaFoldDB" id="A0A176WGD5"/>
<comment type="caution">
    <text evidence="2">The sequence shown here is derived from an EMBL/GenBank/DDBJ whole genome shotgun (WGS) entry which is preliminary data.</text>
</comment>
<feature type="region of interest" description="Disordered" evidence="1">
    <location>
        <begin position="1"/>
        <end position="49"/>
    </location>
</feature>
<dbReference type="EMBL" id="LVLJ01001147">
    <property type="protein sequence ID" value="OAE31206.1"/>
    <property type="molecule type" value="Genomic_DNA"/>
</dbReference>
<feature type="region of interest" description="Disordered" evidence="1">
    <location>
        <begin position="90"/>
        <end position="113"/>
    </location>
</feature>
<feature type="compositionally biased region" description="Basic and acidic residues" evidence="1">
    <location>
        <begin position="1"/>
        <end position="33"/>
    </location>
</feature>
<accession>A0A176WGD5</accession>
<organism evidence="2 3">
    <name type="scientific">Marchantia polymorpha subsp. ruderalis</name>
    <dbReference type="NCBI Taxonomy" id="1480154"/>
    <lineage>
        <taxon>Eukaryota</taxon>
        <taxon>Viridiplantae</taxon>
        <taxon>Streptophyta</taxon>
        <taxon>Embryophyta</taxon>
        <taxon>Marchantiophyta</taxon>
        <taxon>Marchantiopsida</taxon>
        <taxon>Marchantiidae</taxon>
        <taxon>Marchantiales</taxon>
        <taxon>Marchantiaceae</taxon>
        <taxon>Marchantia</taxon>
    </lineage>
</organism>
<proteinExistence type="predicted"/>
<evidence type="ECO:0000313" key="2">
    <source>
        <dbReference type="EMBL" id="OAE31206.1"/>
    </source>
</evidence>
<gene>
    <name evidence="2" type="ORF">AXG93_4240s1050</name>
</gene>
<feature type="compositionally biased region" description="Basic residues" evidence="1">
    <location>
        <begin position="92"/>
        <end position="103"/>
    </location>
</feature>
<evidence type="ECO:0000313" key="3">
    <source>
        <dbReference type="Proteomes" id="UP000077202"/>
    </source>
</evidence>
<reference evidence="2" key="1">
    <citation type="submission" date="2016-03" db="EMBL/GenBank/DDBJ databases">
        <title>Mechanisms controlling the formation of the plant cell surface in tip-growing cells are functionally conserved among land plants.</title>
        <authorList>
            <person name="Honkanen S."/>
            <person name="Jones V.A."/>
            <person name="Morieri G."/>
            <person name="Champion C."/>
            <person name="Hetherington A.J."/>
            <person name="Kelly S."/>
            <person name="Saint-Marcoux D."/>
            <person name="Proust H."/>
            <person name="Prescott H."/>
            <person name="Dolan L."/>
        </authorList>
    </citation>
    <scope>NUCLEOTIDE SEQUENCE [LARGE SCALE GENOMIC DNA]</scope>
    <source>
        <tissue evidence="2">Whole gametophyte</tissue>
    </source>
</reference>
<sequence>MGFLTREEEKRFPREREILTTESSEGTKDDNRRPSIPPQTTAQGPVQVDVMLRRERLERQLAKSRKVVNDDEGDLALEVRRTETEVEVIRQSRTRARPKKRANRGLVTTKVSDSSVEKTVAPIVSSPKVTVGESTQPVEIEGPSGVLIKVLADASAKPLKEETKMVSPNSLSSERTRSAESEEIPQLKTSEELVKELTLSDKIIEQVVAQVAGTVVDAAEITLLSSPAEVVRPEEEKKISEEKSKGVEIIFPDFLHDTVVSLLKYLDRKREKYVVSKEVGFYVNMVRNRTQLKRAVAVKREWDSATELAWERAASLSTVCTAAKVALKEREALLREKEIECEKMTVDLLARLEKSREAYDEAVKQSEQLIVSPERREKNHVEELAKLEARRAEEVCIAEELRGKIVEAKKTKEDLPSKISEIADKCEAEI</sequence>
<keyword evidence="3" id="KW-1185">Reference proteome</keyword>
<evidence type="ECO:0000256" key="1">
    <source>
        <dbReference type="SAM" id="MobiDB-lite"/>
    </source>
</evidence>